<geneLocation type="plasmid" evidence="3">
    <name>pelp_1</name>
</geneLocation>
<keyword evidence="2" id="KW-0614">Plasmid</keyword>
<evidence type="ECO:0008006" key="4">
    <source>
        <dbReference type="Google" id="ProtNLM"/>
    </source>
</evidence>
<reference evidence="2 3" key="1">
    <citation type="submission" date="2019-02" db="EMBL/GenBank/DDBJ databases">
        <title>Deep-cultivation of Planctomycetes and their phenomic and genomic characterization uncovers novel biology.</title>
        <authorList>
            <person name="Wiegand S."/>
            <person name="Jogler M."/>
            <person name="Boedeker C."/>
            <person name="Pinto D."/>
            <person name="Vollmers J."/>
            <person name="Rivas-Marin E."/>
            <person name="Kohn T."/>
            <person name="Peeters S.H."/>
            <person name="Heuer A."/>
            <person name="Rast P."/>
            <person name="Oberbeckmann S."/>
            <person name="Bunk B."/>
            <person name="Jeske O."/>
            <person name="Meyerdierks A."/>
            <person name="Storesund J.E."/>
            <person name="Kallscheuer N."/>
            <person name="Luecker S."/>
            <person name="Lage O.M."/>
            <person name="Pohl T."/>
            <person name="Merkel B.J."/>
            <person name="Hornburger P."/>
            <person name="Mueller R.-W."/>
            <person name="Bruemmer F."/>
            <person name="Labrenz M."/>
            <person name="Spormann A.M."/>
            <person name="Op den Camp H."/>
            <person name="Overmann J."/>
            <person name="Amann R."/>
            <person name="Jetten M.S.M."/>
            <person name="Mascher T."/>
            <person name="Medema M.H."/>
            <person name="Devos D.P."/>
            <person name="Kaster A.-K."/>
            <person name="Ovreas L."/>
            <person name="Rohde M."/>
            <person name="Galperin M.Y."/>
            <person name="Jogler C."/>
        </authorList>
    </citation>
    <scope>NUCLEOTIDE SEQUENCE [LARGE SCALE GENOMIC DNA]</scope>
    <source>
        <strain evidence="2 3">ElP</strain>
        <plasmid evidence="3">pelp_1</plasmid>
    </source>
</reference>
<evidence type="ECO:0000256" key="1">
    <source>
        <dbReference type="SAM" id="MobiDB-lite"/>
    </source>
</evidence>
<protein>
    <recommendedName>
        <fullName evidence="4">DNA primase/polymerase bifunctional N-terminal domain-containing protein</fullName>
    </recommendedName>
</protein>
<sequence length="175" mass="19372">MKALPQWVGWDYRERRDKKGRISRDRQGEPKWGKPPVSCRDGKMIDPTDPASWHTFDEALAAARKRSDLAGVGFAFAESDPFAGIDLDDCRDATTGGLEPWAQSIVDEINSYTEVSPSGTGVKLFVRGGLPGVKGKRKGNIEVYCRDRYFTVTGHHLPDTPTTIEARQEALVVGH</sequence>
<organism evidence="2 3">
    <name type="scientific">Tautonia plasticadhaerens</name>
    <dbReference type="NCBI Taxonomy" id="2527974"/>
    <lineage>
        <taxon>Bacteria</taxon>
        <taxon>Pseudomonadati</taxon>
        <taxon>Planctomycetota</taxon>
        <taxon>Planctomycetia</taxon>
        <taxon>Isosphaerales</taxon>
        <taxon>Isosphaeraceae</taxon>
        <taxon>Tautonia</taxon>
    </lineage>
</organism>
<evidence type="ECO:0000313" key="2">
    <source>
        <dbReference type="EMBL" id="QDV39313.1"/>
    </source>
</evidence>
<name>A0A518HEP1_9BACT</name>
<dbReference type="EMBL" id="CP036427">
    <property type="protein sequence ID" value="QDV39313.1"/>
    <property type="molecule type" value="Genomic_DNA"/>
</dbReference>
<proteinExistence type="predicted"/>
<feature type="compositionally biased region" description="Basic and acidic residues" evidence="1">
    <location>
        <begin position="18"/>
        <end position="32"/>
    </location>
</feature>
<keyword evidence="3" id="KW-1185">Reference proteome</keyword>
<dbReference type="KEGG" id="tpla:ElP_72770"/>
<dbReference type="Proteomes" id="UP000317835">
    <property type="component" value="Plasmid pElP_1"/>
</dbReference>
<feature type="region of interest" description="Disordered" evidence="1">
    <location>
        <begin position="18"/>
        <end position="44"/>
    </location>
</feature>
<gene>
    <name evidence="2" type="ORF">ElP_72770</name>
</gene>
<evidence type="ECO:0000313" key="3">
    <source>
        <dbReference type="Proteomes" id="UP000317835"/>
    </source>
</evidence>
<accession>A0A518HEP1</accession>
<dbReference type="AlphaFoldDB" id="A0A518HEP1"/>